<evidence type="ECO:0000313" key="2">
    <source>
        <dbReference type="Proteomes" id="UP000178912"/>
    </source>
</evidence>
<protein>
    <submittedName>
        <fullName evidence="1">Uncharacterized protein</fullName>
    </submittedName>
</protein>
<dbReference type="EMBL" id="FJUX01000046">
    <property type="protein sequence ID" value="CZT00609.1"/>
    <property type="molecule type" value="Genomic_DNA"/>
</dbReference>
<evidence type="ECO:0000313" key="1">
    <source>
        <dbReference type="EMBL" id="CZT00609.1"/>
    </source>
</evidence>
<proteinExistence type="predicted"/>
<reference evidence="2" key="1">
    <citation type="submission" date="2016-03" db="EMBL/GenBank/DDBJ databases">
        <authorList>
            <person name="Guldener U."/>
        </authorList>
    </citation>
    <scope>NUCLEOTIDE SEQUENCE [LARGE SCALE GENOMIC DNA]</scope>
    <source>
        <strain evidence="2">04CH-RAC-A.6.1</strain>
    </source>
</reference>
<organism evidence="1 2">
    <name type="scientific">Rhynchosporium agropyri</name>
    <dbReference type="NCBI Taxonomy" id="914238"/>
    <lineage>
        <taxon>Eukaryota</taxon>
        <taxon>Fungi</taxon>
        <taxon>Dikarya</taxon>
        <taxon>Ascomycota</taxon>
        <taxon>Pezizomycotina</taxon>
        <taxon>Leotiomycetes</taxon>
        <taxon>Helotiales</taxon>
        <taxon>Ploettnerulaceae</taxon>
        <taxon>Rhynchosporium</taxon>
    </lineage>
</organism>
<name>A0A1E1KRH1_9HELO</name>
<accession>A0A1E1KRH1</accession>
<dbReference type="Proteomes" id="UP000178912">
    <property type="component" value="Unassembled WGS sequence"/>
</dbReference>
<gene>
    <name evidence="1" type="ORF">RAG0_08590</name>
</gene>
<dbReference type="AlphaFoldDB" id="A0A1E1KRH1"/>
<keyword evidence="2" id="KW-1185">Reference proteome</keyword>
<sequence length="55" mass="6390">MATYLSLEQPQIEWNIKWTKIHQRYVFLAIWAFAKASQHHNPSSTHQGLDLIALG</sequence>